<evidence type="ECO:0000313" key="2">
    <source>
        <dbReference type="EMBL" id="SBS95428.1"/>
    </source>
</evidence>
<dbReference type="AlphaFoldDB" id="A0A1A8WVS9"/>
<evidence type="ECO:0000256" key="1">
    <source>
        <dbReference type="SAM" id="MobiDB-lite"/>
    </source>
</evidence>
<gene>
    <name evidence="2" type="ORF">POVCU2_0095780</name>
</gene>
<name>A0A1A8WVS9_PLAOA</name>
<accession>A0A1A8WVS9</accession>
<dbReference type="Proteomes" id="UP000078560">
    <property type="component" value="Unassembled WGS sequence"/>
</dbReference>
<organism evidence="2 3">
    <name type="scientific">Plasmodium ovale curtisi</name>
    <dbReference type="NCBI Taxonomy" id="864141"/>
    <lineage>
        <taxon>Eukaryota</taxon>
        <taxon>Sar</taxon>
        <taxon>Alveolata</taxon>
        <taxon>Apicomplexa</taxon>
        <taxon>Aconoidasida</taxon>
        <taxon>Haemosporida</taxon>
        <taxon>Plasmodiidae</taxon>
        <taxon>Plasmodium</taxon>
        <taxon>Plasmodium (Plasmodium)</taxon>
    </lineage>
</organism>
<dbReference type="VEuPathDB" id="PlasmoDB:PocGH01_00208900"/>
<feature type="region of interest" description="Disordered" evidence="1">
    <location>
        <begin position="208"/>
        <end position="246"/>
    </location>
</feature>
<dbReference type="EMBL" id="FLQU01002050">
    <property type="protein sequence ID" value="SBS95428.1"/>
    <property type="molecule type" value="Genomic_DNA"/>
</dbReference>
<reference evidence="3" key="1">
    <citation type="submission" date="2016-05" db="EMBL/GenBank/DDBJ databases">
        <authorList>
            <person name="Naeem Raeece"/>
        </authorList>
    </citation>
    <scope>NUCLEOTIDE SEQUENCE [LARGE SCALE GENOMIC DNA]</scope>
</reference>
<evidence type="ECO:0000313" key="3">
    <source>
        <dbReference type="Proteomes" id="UP000078560"/>
    </source>
</evidence>
<sequence>MTKSISEKDLPSAKFEELKDKIQYNTLEGYVNNATTDDNINSWIQSFKSNVEIYLLDSSNGFSLSDAKHCKDFNYLINMITSKINSLPNPIYKLVLWSDEIKQWRVGYFTRNIHLKCNEHDKYKDSRLKDLYDFCNDNIFIKNKLNEIEKSDKCEGIITNMLNRISKLKPKKEKFLRKYELTEISDVPCNPNILDSTFPYFTCISSSKPSSETGEHGTRSSHTDSGESTEIFLTQPPPSFGGSDIGRQESLAVEKDETNSDSSSNSIGLVSLPIFGVLALSFVLYRYTPLGSKFHASFRNNEDVFINKDYEATNEMLSNISKSNDLYSENMQYNVSYQTL</sequence>
<proteinExistence type="predicted"/>
<feature type="compositionally biased region" description="Basic and acidic residues" evidence="1">
    <location>
        <begin position="213"/>
        <end position="225"/>
    </location>
</feature>
<protein>
    <submittedName>
        <fullName evidence="2">PIR Superfamily Protein</fullName>
    </submittedName>
</protein>